<organism evidence="1 2">
    <name type="scientific">Portunus trituberculatus</name>
    <name type="common">Swimming crab</name>
    <name type="synonym">Neptunus trituberculatus</name>
    <dbReference type="NCBI Taxonomy" id="210409"/>
    <lineage>
        <taxon>Eukaryota</taxon>
        <taxon>Metazoa</taxon>
        <taxon>Ecdysozoa</taxon>
        <taxon>Arthropoda</taxon>
        <taxon>Crustacea</taxon>
        <taxon>Multicrustacea</taxon>
        <taxon>Malacostraca</taxon>
        <taxon>Eumalacostraca</taxon>
        <taxon>Eucarida</taxon>
        <taxon>Decapoda</taxon>
        <taxon>Pleocyemata</taxon>
        <taxon>Brachyura</taxon>
        <taxon>Eubrachyura</taxon>
        <taxon>Portunoidea</taxon>
        <taxon>Portunidae</taxon>
        <taxon>Portuninae</taxon>
        <taxon>Portunus</taxon>
    </lineage>
</organism>
<evidence type="ECO:0000313" key="1">
    <source>
        <dbReference type="EMBL" id="MPC94927.1"/>
    </source>
</evidence>
<dbReference type="AlphaFoldDB" id="A0A5B7JP86"/>
<comment type="caution">
    <text evidence="1">The sequence shown here is derived from an EMBL/GenBank/DDBJ whole genome shotgun (WGS) entry which is preliminary data.</text>
</comment>
<keyword evidence="2" id="KW-1185">Reference proteome</keyword>
<proteinExistence type="predicted"/>
<accession>A0A5B7JP86</accession>
<protein>
    <submittedName>
        <fullName evidence="1">Uncharacterized protein</fullName>
    </submittedName>
</protein>
<sequence>MVFVKSIFDNAGQSTHLILQTLNSLVLFFSSHIMKLDPLPMSSQKSRMCQKYQYFNQQVYRPNASFLHCFVLHLGQVFRCLLM</sequence>
<dbReference type="Proteomes" id="UP000324222">
    <property type="component" value="Unassembled WGS sequence"/>
</dbReference>
<name>A0A5B7JP86_PORTR</name>
<evidence type="ECO:0000313" key="2">
    <source>
        <dbReference type="Proteomes" id="UP000324222"/>
    </source>
</evidence>
<gene>
    <name evidence="1" type="ORF">E2C01_090118</name>
</gene>
<reference evidence="1 2" key="1">
    <citation type="submission" date="2019-05" db="EMBL/GenBank/DDBJ databases">
        <title>Another draft genome of Portunus trituberculatus and its Hox gene families provides insights of decapod evolution.</title>
        <authorList>
            <person name="Jeong J.-H."/>
            <person name="Song I."/>
            <person name="Kim S."/>
            <person name="Choi T."/>
            <person name="Kim D."/>
            <person name="Ryu S."/>
            <person name="Kim W."/>
        </authorList>
    </citation>
    <scope>NUCLEOTIDE SEQUENCE [LARGE SCALE GENOMIC DNA]</scope>
    <source>
        <tissue evidence="1">Muscle</tissue>
    </source>
</reference>
<dbReference type="EMBL" id="VSRR010100325">
    <property type="protein sequence ID" value="MPC94927.1"/>
    <property type="molecule type" value="Genomic_DNA"/>
</dbReference>